<keyword evidence="3" id="KW-1133">Transmembrane helix</keyword>
<reference evidence="5" key="1">
    <citation type="submission" date="2016-03" db="EMBL/GenBank/DDBJ databases">
        <title>RNAseq analyses of the sensorial organs of adult female Aedes albopictus.</title>
        <authorList>
            <person name="Fabrizio L."/>
            <person name="Ribeiro J.M."/>
            <person name="Arca B."/>
        </authorList>
    </citation>
    <scope>NUCLEOTIDE SEQUENCE</scope>
</reference>
<feature type="signal peptide" evidence="4">
    <location>
        <begin position="1"/>
        <end position="21"/>
    </location>
</feature>
<protein>
    <submittedName>
        <fullName evidence="5">Putative leucine rich protein</fullName>
    </submittedName>
</protein>
<dbReference type="SMART" id="SM00369">
    <property type="entry name" value="LRR_TYP"/>
    <property type="match status" value="5"/>
</dbReference>
<dbReference type="VEuPathDB" id="VectorBase:AALC636_002840"/>
<dbReference type="InterPro" id="IPR001611">
    <property type="entry name" value="Leu-rich_rpt"/>
</dbReference>
<evidence type="ECO:0000256" key="4">
    <source>
        <dbReference type="SAM" id="SignalP"/>
    </source>
</evidence>
<sequence length="469" mass="54154">MIPRIVISLALLISANAVSHGTEINCDTTSKDDQNSSTKDLCEIVISEQKWNISSIDLSSVILPPEFEKFRLVGVNGSFPLVDFFSSKPRLQKVHIYDSVMHVVEIPPMLESLLVTGCQTRQVVIGKTGKDGYAMHTLVLRETEISEIPQRIDQLKPLKSLDMAYNLLKKINFTEFNGLEELDFVDLSYNFIGDISIDTVDLPKLLKLDLHQNLLKRIPRNFGQLRSLEELNLSHNMLEYVEMSHFNGLTKLKVLELQFNNLLIGSLAPVILPALEVLRLESCRLQQLDLFGIEMPKLKKLYLNDNKLEYVEGFNKNVYQGEALNLYGDRNHWSCNWLSEIHTRVKFVRQQDRVVCRRFEHNVCCLENDYFSIRKADRRWMAIKEQNREIFKSLSEQQDKVRGLSETCEMTGRLLVEIEDTIEKLLGLVETIATRSETLGARADYLRFDMVFLPLFSLCFYFWICISTN</sequence>
<dbReference type="VEuPathDB" id="VectorBase:AALF004758"/>
<dbReference type="SUPFAM" id="SSF52058">
    <property type="entry name" value="L domain-like"/>
    <property type="match status" value="1"/>
</dbReference>
<keyword evidence="1" id="KW-0433">Leucine-rich repeat</keyword>
<dbReference type="AlphaFoldDB" id="A0A1W7R4Q1"/>
<keyword evidence="4" id="KW-0732">Signal</keyword>
<evidence type="ECO:0000256" key="3">
    <source>
        <dbReference type="SAM" id="Phobius"/>
    </source>
</evidence>
<keyword evidence="3" id="KW-0812">Transmembrane</keyword>
<dbReference type="EMBL" id="GEHC01001516">
    <property type="protein sequence ID" value="JAV46129.1"/>
    <property type="molecule type" value="Transcribed_RNA"/>
</dbReference>
<feature type="transmembrane region" description="Helical" evidence="3">
    <location>
        <begin position="445"/>
        <end position="466"/>
    </location>
</feature>
<evidence type="ECO:0000313" key="5">
    <source>
        <dbReference type="EMBL" id="JAV46129.1"/>
    </source>
</evidence>
<keyword evidence="3" id="KW-0472">Membrane</keyword>
<feature type="chain" id="PRO_5012687316" evidence="4">
    <location>
        <begin position="22"/>
        <end position="469"/>
    </location>
</feature>
<keyword evidence="2" id="KW-0677">Repeat</keyword>
<organism evidence="5">
    <name type="scientific">Aedes albopictus</name>
    <name type="common">Asian tiger mosquito</name>
    <name type="synonym">Stegomyia albopicta</name>
    <dbReference type="NCBI Taxonomy" id="7160"/>
    <lineage>
        <taxon>Eukaryota</taxon>
        <taxon>Metazoa</taxon>
        <taxon>Ecdysozoa</taxon>
        <taxon>Arthropoda</taxon>
        <taxon>Hexapoda</taxon>
        <taxon>Insecta</taxon>
        <taxon>Pterygota</taxon>
        <taxon>Neoptera</taxon>
        <taxon>Endopterygota</taxon>
        <taxon>Diptera</taxon>
        <taxon>Nematocera</taxon>
        <taxon>Culicoidea</taxon>
        <taxon>Culicidae</taxon>
        <taxon>Culicinae</taxon>
        <taxon>Aedini</taxon>
        <taxon>Aedes</taxon>
        <taxon>Stegomyia</taxon>
    </lineage>
</organism>
<dbReference type="PANTHER" id="PTHR24366:SF96">
    <property type="entry name" value="LEUCINE RICH REPEAT CONTAINING 53"/>
    <property type="match status" value="1"/>
</dbReference>
<proteinExistence type="predicted"/>
<evidence type="ECO:0000256" key="2">
    <source>
        <dbReference type="ARBA" id="ARBA00022737"/>
    </source>
</evidence>
<accession>A0A1W7R4Q1</accession>
<evidence type="ECO:0000256" key="1">
    <source>
        <dbReference type="ARBA" id="ARBA00022614"/>
    </source>
</evidence>
<dbReference type="Pfam" id="PF13855">
    <property type="entry name" value="LRR_8"/>
    <property type="match status" value="1"/>
</dbReference>
<dbReference type="Gene3D" id="3.80.10.10">
    <property type="entry name" value="Ribonuclease Inhibitor"/>
    <property type="match status" value="2"/>
</dbReference>
<dbReference type="InterPro" id="IPR032675">
    <property type="entry name" value="LRR_dom_sf"/>
</dbReference>
<dbReference type="VEuPathDB" id="VectorBase:AALFPA_078250"/>
<dbReference type="SMART" id="SM00365">
    <property type="entry name" value="LRR_SD22"/>
    <property type="match status" value="3"/>
</dbReference>
<name>A0A1W7R4Q1_AEDAL</name>
<dbReference type="PANTHER" id="PTHR24366">
    <property type="entry name" value="IG(IMMUNOGLOBULIN) AND LRR(LEUCINE RICH REPEAT) DOMAINS"/>
    <property type="match status" value="1"/>
</dbReference>
<dbReference type="InterPro" id="IPR003591">
    <property type="entry name" value="Leu-rich_rpt_typical-subtyp"/>
</dbReference>